<dbReference type="RefSeq" id="WP_054019958.1">
    <property type="nucleotide sequence ID" value="NZ_BBYR01000030.1"/>
</dbReference>
<organism evidence="6 7">
    <name type="scientific">Piscinibacter sakaiensis</name>
    <name type="common">Ideonella sakaiensis</name>
    <dbReference type="NCBI Taxonomy" id="1547922"/>
    <lineage>
        <taxon>Bacteria</taxon>
        <taxon>Pseudomonadati</taxon>
        <taxon>Pseudomonadota</taxon>
        <taxon>Betaproteobacteria</taxon>
        <taxon>Burkholderiales</taxon>
        <taxon>Sphaerotilaceae</taxon>
        <taxon>Piscinibacter</taxon>
    </lineage>
</organism>
<sequence>MDEPEPAAAAAAEVTQLLQRAAAGDRAAADRAFSLLYDELRRQARRRLWQSGEVSALDTTGLVHEVYLRLQAGAPRDFPDRRHFLSYAARAMRGVVVDAIRARQAQRRGGEFERVTLGTGVLESVAVADDAEVLRVHESLDALAEVDERLARVVELRYFCGMTEAEVAACLEVTERTVRRDWQKARLILLTSLA</sequence>
<evidence type="ECO:0000256" key="2">
    <source>
        <dbReference type="ARBA" id="ARBA00023015"/>
    </source>
</evidence>
<dbReference type="InterPro" id="IPR053812">
    <property type="entry name" value="HTH_Sigma70_ECF-like"/>
</dbReference>
<keyword evidence="3" id="KW-0731">Sigma factor</keyword>
<dbReference type="NCBIfam" id="TIGR02937">
    <property type="entry name" value="sigma70-ECF"/>
    <property type="match status" value="1"/>
</dbReference>
<reference evidence="7" key="1">
    <citation type="submission" date="2015-07" db="EMBL/GenBank/DDBJ databases">
        <title>Discovery of a poly(ethylene terephthalate assimilation.</title>
        <authorList>
            <person name="Yoshida S."/>
            <person name="Hiraga K."/>
            <person name="Takehana T."/>
            <person name="Taniguchi I."/>
            <person name="Yamaji H."/>
            <person name="Maeda Y."/>
            <person name="Toyohara K."/>
            <person name="Miyamoto K."/>
            <person name="Kimura Y."/>
            <person name="Oda K."/>
        </authorList>
    </citation>
    <scope>NUCLEOTIDE SEQUENCE [LARGE SCALE GENOMIC DNA]</scope>
    <source>
        <strain evidence="7">NBRC 110686 / TISTR 2288 / 201-F6</strain>
    </source>
</reference>
<evidence type="ECO:0000259" key="5">
    <source>
        <dbReference type="Pfam" id="PF07638"/>
    </source>
</evidence>
<reference evidence="6 7" key="2">
    <citation type="journal article" date="2016" name="Science">
        <title>A bacterium that degrades and assimilates poly(ethylene terephthalate).</title>
        <authorList>
            <person name="Yoshida S."/>
            <person name="Hiraga K."/>
            <person name="Takehana T."/>
            <person name="Taniguchi I."/>
            <person name="Yamaji H."/>
            <person name="Maeda Y."/>
            <person name="Toyohara K."/>
            <person name="Miyamoto K."/>
            <person name="Kimura Y."/>
            <person name="Oda K."/>
        </authorList>
    </citation>
    <scope>NUCLEOTIDE SEQUENCE [LARGE SCALE GENOMIC DNA]</scope>
    <source>
        <strain evidence="7">NBRC 110686 / TISTR 2288 / 201-F6</strain>
    </source>
</reference>
<evidence type="ECO:0000313" key="6">
    <source>
        <dbReference type="EMBL" id="GAP35929.1"/>
    </source>
</evidence>
<keyword evidence="7" id="KW-1185">Reference proteome</keyword>
<comment type="caution">
    <text evidence="6">The sequence shown here is derived from an EMBL/GenBank/DDBJ whole genome shotgun (WGS) entry which is preliminary data.</text>
</comment>
<evidence type="ECO:0000256" key="1">
    <source>
        <dbReference type="ARBA" id="ARBA00010641"/>
    </source>
</evidence>
<dbReference type="SUPFAM" id="SSF88946">
    <property type="entry name" value="Sigma2 domain of RNA polymerase sigma factors"/>
    <property type="match status" value="1"/>
</dbReference>
<dbReference type="SUPFAM" id="SSF88659">
    <property type="entry name" value="Sigma3 and sigma4 domains of RNA polymerase sigma factors"/>
    <property type="match status" value="1"/>
</dbReference>
<dbReference type="PANTHER" id="PTHR43133">
    <property type="entry name" value="RNA POLYMERASE ECF-TYPE SIGMA FACTO"/>
    <property type="match status" value="1"/>
</dbReference>
<dbReference type="GO" id="GO:0006352">
    <property type="term" value="P:DNA-templated transcription initiation"/>
    <property type="evidence" value="ECO:0007669"/>
    <property type="project" value="InterPro"/>
</dbReference>
<dbReference type="Gene3D" id="1.10.10.10">
    <property type="entry name" value="Winged helix-like DNA-binding domain superfamily/Winged helix DNA-binding domain"/>
    <property type="match status" value="1"/>
</dbReference>
<dbReference type="EMBL" id="BBYR01000030">
    <property type="protein sequence ID" value="GAP35929.1"/>
    <property type="molecule type" value="Genomic_DNA"/>
</dbReference>
<dbReference type="AlphaFoldDB" id="A0A0K8P066"/>
<dbReference type="PANTHER" id="PTHR43133:SF39">
    <property type="entry name" value="SIMILAR TO RNA POLYMERASE SIGMA-E FACTOR"/>
    <property type="match status" value="1"/>
</dbReference>
<dbReference type="Pfam" id="PF07638">
    <property type="entry name" value="Sigma70_ECF"/>
    <property type="match status" value="1"/>
</dbReference>
<evidence type="ECO:0000313" key="7">
    <source>
        <dbReference type="Proteomes" id="UP000037660"/>
    </source>
</evidence>
<evidence type="ECO:0000256" key="4">
    <source>
        <dbReference type="ARBA" id="ARBA00023163"/>
    </source>
</evidence>
<dbReference type="InterPro" id="IPR013325">
    <property type="entry name" value="RNA_pol_sigma_r2"/>
</dbReference>
<dbReference type="InterPro" id="IPR036388">
    <property type="entry name" value="WH-like_DNA-bd_sf"/>
</dbReference>
<dbReference type="STRING" id="1547922.ISF6_1769"/>
<keyword evidence="4" id="KW-0804">Transcription</keyword>
<gene>
    <name evidence="6" type="ORF">ISF6_1769</name>
</gene>
<name>A0A0K8P066_PISS1</name>
<keyword evidence="2" id="KW-0805">Transcription regulation</keyword>
<dbReference type="InterPro" id="IPR014284">
    <property type="entry name" value="RNA_pol_sigma-70_dom"/>
</dbReference>
<dbReference type="GO" id="GO:0016987">
    <property type="term" value="F:sigma factor activity"/>
    <property type="evidence" value="ECO:0007669"/>
    <property type="project" value="UniProtKB-KW"/>
</dbReference>
<proteinExistence type="inferred from homology"/>
<dbReference type="Proteomes" id="UP000037660">
    <property type="component" value="Unassembled WGS sequence"/>
</dbReference>
<protein>
    <submittedName>
        <fullName evidence="6">Gll4071 protein</fullName>
    </submittedName>
</protein>
<dbReference type="InterPro" id="IPR039425">
    <property type="entry name" value="RNA_pol_sigma-70-like"/>
</dbReference>
<dbReference type="NCBIfam" id="TIGR02999">
    <property type="entry name" value="Sig-70_X6"/>
    <property type="match status" value="1"/>
</dbReference>
<dbReference type="OrthoDB" id="278371at2"/>
<accession>A0A0K8P066</accession>
<dbReference type="Gene3D" id="1.10.1740.10">
    <property type="match status" value="1"/>
</dbReference>
<comment type="similarity">
    <text evidence="1">Belongs to the sigma-70 factor family. ECF subfamily.</text>
</comment>
<feature type="domain" description="RNA polymerase sigma-70 ECF-like HTH" evidence="5">
    <location>
        <begin position="12"/>
        <end position="187"/>
    </location>
</feature>
<dbReference type="InterPro" id="IPR011517">
    <property type="entry name" value="RNA_pol_sigma70_ECF-like"/>
</dbReference>
<evidence type="ECO:0000256" key="3">
    <source>
        <dbReference type="ARBA" id="ARBA00023082"/>
    </source>
</evidence>
<dbReference type="InterPro" id="IPR013324">
    <property type="entry name" value="RNA_pol_sigma_r3/r4-like"/>
</dbReference>